<sequence>MRYGIVSTYPEHGSMNIGDALITHATGEFLRRHDDQAEIMSIWRETSAEAASEFIKGCDHIVFACLAIRSNLSQVYGFLEEILRRKASFSVVAAGTDLEMASGEMVQTGFSQVDFDLLSRTALHAKAFTSRGFLTQAFLEAHGVTQSVYRGDVAFGPTRSRELSRTPHVREIVISDPHYPAEFLGGFERLWRGLSSIFPDARIRCALHGKNPVVEEFCRSHEIEFMRIYETPTTGLNIYDEIDLHVGFRVHAHVSSLSRGTPSYLIEQDGRGADYGLSLGLRVSTPGWRIQGNVVRKPVVGRLLTRRSLKTKPIEMAAEALLSMIVEHKRDDFAIFAAMNPIIENIRFGNDELFARIVSIARSGQ</sequence>
<comment type="caution">
    <text evidence="2">The sequence shown here is derived from an EMBL/GenBank/DDBJ whole genome shotgun (WGS) entry which is preliminary data.</text>
</comment>
<reference evidence="2 3" key="1">
    <citation type="submission" date="2019-12" db="EMBL/GenBank/DDBJ databases">
        <authorList>
            <person name="Lee S.D."/>
        </authorList>
    </citation>
    <scope>NUCLEOTIDE SEQUENCE [LARGE SCALE GENOMIC DNA]</scope>
    <source>
        <strain evidence="2 3">GH1-50</strain>
    </source>
</reference>
<feature type="domain" description="Polysaccharide pyruvyl transferase" evidence="1">
    <location>
        <begin position="16"/>
        <end position="268"/>
    </location>
</feature>
<dbReference type="EMBL" id="WUPT01000001">
    <property type="protein sequence ID" value="MXQ06530.1"/>
    <property type="molecule type" value="Genomic_DNA"/>
</dbReference>
<dbReference type="Pfam" id="PF04230">
    <property type="entry name" value="PS_pyruv_trans"/>
    <property type="match status" value="1"/>
</dbReference>
<accession>A0A7C9IM97</accession>
<dbReference type="InterPro" id="IPR007345">
    <property type="entry name" value="Polysacch_pyruvyl_Trfase"/>
</dbReference>
<name>A0A7C9IM97_9RHOB</name>
<evidence type="ECO:0000313" key="3">
    <source>
        <dbReference type="Proteomes" id="UP000480350"/>
    </source>
</evidence>
<dbReference type="AlphaFoldDB" id="A0A7C9IM97"/>
<proteinExistence type="predicted"/>
<evidence type="ECO:0000313" key="2">
    <source>
        <dbReference type="EMBL" id="MXQ06530.1"/>
    </source>
</evidence>
<gene>
    <name evidence="2" type="ORF">GQ651_01585</name>
</gene>
<organism evidence="2 3">
    <name type="scientific">Kangsaoukella pontilimi</name>
    <dbReference type="NCBI Taxonomy" id="2691042"/>
    <lineage>
        <taxon>Bacteria</taxon>
        <taxon>Pseudomonadati</taxon>
        <taxon>Pseudomonadota</taxon>
        <taxon>Alphaproteobacteria</taxon>
        <taxon>Rhodobacterales</taxon>
        <taxon>Paracoccaceae</taxon>
        <taxon>Kangsaoukella</taxon>
    </lineage>
</organism>
<protein>
    <recommendedName>
        <fullName evidence="1">Polysaccharide pyruvyl transferase domain-containing protein</fullName>
    </recommendedName>
</protein>
<dbReference type="RefSeq" id="WP_160762462.1">
    <property type="nucleotide sequence ID" value="NZ_WUPT01000001.1"/>
</dbReference>
<evidence type="ECO:0000259" key="1">
    <source>
        <dbReference type="Pfam" id="PF04230"/>
    </source>
</evidence>
<keyword evidence="3" id="KW-1185">Reference proteome</keyword>
<dbReference type="Proteomes" id="UP000480350">
    <property type="component" value="Unassembled WGS sequence"/>
</dbReference>
<reference evidence="2 3" key="2">
    <citation type="submission" date="2020-03" db="EMBL/GenBank/DDBJ databases">
        <title>Kangsaoukella pontilimi gen. nov., sp. nov., a new member of the family Rhodobacteraceae isolated from a tidal mudflat.</title>
        <authorList>
            <person name="Kim I.S."/>
        </authorList>
    </citation>
    <scope>NUCLEOTIDE SEQUENCE [LARGE SCALE GENOMIC DNA]</scope>
    <source>
        <strain evidence="2 3">GH1-50</strain>
    </source>
</reference>